<organism evidence="9 10">
    <name type="scientific">Halovenus rubra</name>
    <dbReference type="NCBI Taxonomy" id="869890"/>
    <lineage>
        <taxon>Archaea</taxon>
        <taxon>Methanobacteriati</taxon>
        <taxon>Methanobacteriota</taxon>
        <taxon>Stenosarchaea group</taxon>
        <taxon>Halobacteria</taxon>
        <taxon>Halobacteriales</taxon>
        <taxon>Haloarculaceae</taxon>
        <taxon>Halovenus</taxon>
    </lineage>
</organism>
<dbReference type="PANTHER" id="PTHR44936:SF10">
    <property type="entry name" value="SENSOR PROTEIN RSTB"/>
    <property type="match status" value="1"/>
</dbReference>
<evidence type="ECO:0000313" key="9">
    <source>
        <dbReference type="EMBL" id="MFC7127627.1"/>
    </source>
</evidence>
<feature type="transmembrane region" description="Helical" evidence="7">
    <location>
        <begin position="94"/>
        <end position="112"/>
    </location>
</feature>
<keyword evidence="7" id="KW-0812">Transmembrane</keyword>
<keyword evidence="5 9" id="KW-0418">Kinase</keyword>
<sequence>MVGFLYVPFIIFILNFGLSVVGVEPVAVLQAFSTIILLYCLGLALVGTALLLSATYNNVQTPVRDASLLAVFPLVVFVVINIVAVPATQTTSAIIYLSGLGIGTASFGYVVWNGDLFEQTPAVERIGKKAIVQETDDMVFVVDDCDSVVTLNETAIETLDVSRESARGEPLTATLDYSTGEVRQLTTVSMETINGPRQYDPQVSTVTDGHGTELGMVLSLRDVTERELREQRLSVLNRVLRHNLRNKIEVIKSRAEVLGDEIAEDAIGGDFGDSYTETIVDTADEIAGLGKEARTIDKFVSESTHEQRVDISVAVRTTLASVGADDTDVAVSVDVPDSATVTTNQTALTGALDSALDNALTYADSRVSITVADKPQRYHITVADDGPGIPDSELAAIEGGTETALQHGTGLGLWQLKWAVRSIDGTLSFETTDGTTVEITVPRQ</sequence>
<dbReference type="InterPro" id="IPR050980">
    <property type="entry name" value="2C_sensor_his_kinase"/>
</dbReference>
<comment type="catalytic activity">
    <reaction evidence="1">
        <text>ATP + protein L-histidine = ADP + protein N-phospho-L-histidine.</text>
        <dbReference type="EC" id="2.7.13.3"/>
    </reaction>
</comment>
<dbReference type="Pfam" id="PF02518">
    <property type="entry name" value="HATPase_c"/>
    <property type="match status" value="1"/>
</dbReference>
<dbReference type="GO" id="GO:0005524">
    <property type="term" value="F:ATP binding"/>
    <property type="evidence" value="ECO:0007669"/>
    <property type="project" value="UniProtKB-KW"/>
</dbReference>
<dbReference type="SUPFAM" id="SSF55874">
    <property type="entry name" value="ATPase domain of HSP90 chaperone/DNA topoisomerase II/histidine kinase"/>
    <property type="match status" value="1"/>
</dbReference>
<evidence type="ECO:0000256" key="7">
    <source>
        <dbReference type="SAM" id="Phobius"/>
    </source>
</evidence>
<dbReference type="Gene3D" id="3.30.450.20">
    <property type="entry name" value="PAS domain"/>
    <property type="match status" value="1"/>
</dbReference>
<dbReference type="InterPro" id="IPR035965">
    <property type="entry name" value="PAS-like_dom_sf"/>
</dbReference>
<dbReference type="Proteomes" id="UP001596414">
    <property type="component" value="Unassembled WGS sequence"/>
</dbReference>
<dbReference type="InterPro" id="IPR036890">
    <property type="entry name" value="HATPase_C_sf"/>
</dbReference>
<evidence type="ECO:0000256" key="5">
    <source>
        <dbReference type="ARBA" id="ARBA00022777"/>
    </source>
</evidence>
<name>A0ABD5X9A1_9EURY</name>
<feature type="transmembrane region" description="Helical" evidence="7">
    <location>
        <begin position="68"/>
        <end position="87"/>
    </location>
</feature>
<dbReference type="RefSeq" id="WP_267635690.1">
    <property type="nucleotide sequence ID" value="NZ_JAODIY010000001.1"/>
</dbReference>
<dbReference type="SUPFAM" id="SSF55785">
    <property type="entry name" value="PYP-like sensor domain (PAS domain)"/>
    <property type="match status" value="1"/>
</dbReference>
<dbReference type="InterPro" id="IPR005467">
    <property type="entry name" value="His_kinase_dom"/>
</dbReference>
<evidence type="ECO:0000256" key="2">
    <source>
        <dbReference type="ARBA" id="ARBA00012438"/>
    </source>
</evidence>
<evidence type="ECO:0000256" key="1">
    <source>
        <dbReference type="ARBA" id="ARBA00000085"/>
    </source>
</evidence>
<keyword evidence="4" id="KW-0547">Nucleotide-binding</keyword>
<comment type="caution">
    <text evidence="9">The sequence shown here is derived from an EMBL/GenBank/DDBJ whole genome shotgun (WGS) entry which is preliminary data.</text>
</comment>
<keyword evidence="7" id="KW-0472">Membrane</keyword>
<dbReference type="SMART" id="SM00387">
    <property type="entry name" value="HATPase_c"/>
    <property type="match status" value="1"/>
</dbReference>
<evidence type="ECO:0000256" key="3">
    <source>
        <dbReference type="ARBA" id="ARBA00022679"/>
    </source>
</evidence>
<keyword evidence="7" id="KW-1133">Transmembrane helix</keyword>
<gene>
    <name evidence="9" type="ORF">ACFQJ7_16660</name>
</gene>
<feature type="transmembrane region" description="Helical" evidence="7">
    <location>
        <begin position="36"/>
        <end position="56"/>
    </location>
</feature>
<dbReference type="InterPro" id="IPR003594">
    <property type="entry name" value="HATPase_dom"/>
</dbReference>
<dbReference type="PANTHER" id="PTHR44936">
    <property type="entry name" value="SENSOR PROTEIN CREC"/>
    <property type="match status" value="1"/>
</dbReference>
<dbReference type="EC" id="2.7.13.3" evidence="2"/>
<evidence type="ECO:0000259" key="8">
    <source>
        <dbReference type="PROSITE" id="PS50109"/>
    </source>
</evidence>
<accession>A0ABD5X9A1</accession>
<feature type="domain" description="Histidine kinase" evidence="8">
    <location>
        <begin position="239"/>
        <end position="444"/>
    </location>
</feature>
<reference evidence="9 10" key="1">
    <citation type="journal article" date="2014" name="Int. J. Syst. Evol. Microbiol.">
        <title>Complete genome sequence of Corynebacterium casei LMG S-19264T (=DSM 44701T), isolated from a smear-ripened cheese.</title>
        <authorList>
            <consortium name="US DOE Joint Genome Institute (JGI-PGF)"/>
            <person name="Walter F."/>
            <person name="Albersmeier A."/>
            <person name="Kalinowski J."/>
            <person name="Ruckert C."/>
        </authorList>
    </citation>
    <scope>NUCLEOTIDE SEQUENCE [LARGE SCALE GENOMIC DNA]</scope>
    <source>
        <strain evidence="9 10">CGMCC 4.7215</strain>
    </source>
</reference>
<dbReference type="Gene3D" id="3.30.565.10">
    <property type="entry name" value="Histidine kinase-like ATPase, C-terminal domain"/>
    <property type="match status" value="1"/>
</dbReference>
<proteinExistence type="predicted"/>
<dbReference type="GO" id="GO:0004673">
    <property type="term" value="F:protein histidine kinase activity"/>
    <property type="evidence" value="ECO:0007669"/>
    <property type="project" value="UniProtKB-EC"/>
</dbReference>
<keyword evidence="3 9" id="KW-0808">Transferase</keyword>
<evidence type="ECO:0000313" key="10">
    <source>
        <dbReference type="Proteomes" id="UP001596414"/>
    </source>
</evidence>
<dbReference type="PROSITE" id="PS50109">
    <property type="entry name" value="HIS_KIN"/>
    <property type="match status" value="1"/>
</dbReference>
<evidence type="ECO:0000256" key="6">
    <source>
        <dbReference type="ARBA" id="ARBA00022840"/>
    </source>
</evidence>
<dbReference type="AlphaFoldDB" id="A0ABD5X9A1"/>
<dbReference type="EMBL" id="JBHSZQ010000051">
    <property type="protein sequence ID" value="MFC7127627.1"/>
    <property type="molecule type" value="Genomic_DNA"/>
</dbReference>
<feature type="transmembrane region" description="Helical" evidence="7">
    <location>
        <begin position="6"/>
        <end position="29"/>
    </location>
</feature>
<evidence type="ECO:0000256" key="4">
    <source>
        <dbReference type="ARBA" id="ARBA00022741"/>
    </source>
</evidence>
<keyword evidence="6" id="KW-0067">ATP-binding</keyword>
<protein>
    <recommendedName>
        <fullName evidence="2">histidine kinase</fullName>
        <ecNumber evidence="2">2.7.13.3</ecNumber>
    </recommendedName>
</protein>